<accession>A0A485LST3</accession>
<dbReference type="Proteomes" id="UP000332933">
    <property type="component" value="Unassembled WGS sequence"/>
</dbReference>
<name>A0A485LST3_9STRA</name>
<reference evidence="2 3" key="1">
    <citation type="submission" date="2019-03" db="EMBL/GenBank/DDBJ databases">
        <authorList>
            <person name="Gaulin E."/>
            <person name="Dumas B."/>
        </authorList>
    </citation>
    <scope>NUCLEOTIDE SEQUENCE [LARGE SCALE GENOMIC DNA]</scope>
    <source>
        <strain evidence="2">CBS 568.67</strain>
    </source>
</reference>
<gene>
    <name evidence="2" type="primary">Aste57867_25327</name>
    <name evidence="1" type="ORF">As57867_025249</name>
    <name evidence="2" type="ORF">ASTE57867_25327</name>
</gene>
<dbReference type="AlphaFoldDB" id="A0A485LST3"/>
<evidence type="ECO:0000313" key="1">
    <source>
        <dbReference type="EMBL" id="KAF0682529.1"/>
    </source>
</evidence>
<evidence type="ECO:0000313" key="3">
    <source>
        <dbReference type="Proteomes" id="UP000332933"/>
    </source>
</evidence>
<sequence>MNKLLTDHLADVKRHHVQHGIPEGESQTLLDKEAAAKRPYCAPSFGQVEVLVVVSAFDDSTVALQEMGKSDFLEPLGWDFLPSPQVLVTVRCVLWLFNIDAGKAPPAALWSGLWAAWIVKNIDTHVGGWEWMTCNEPTGLFTKPYELSIAHLDAAQALLPSTYVVPDSDATWQRMPAYLLLRYWVTAACDYLHMVTHCLPTFPMHTYIAVMTKPPTRTPKENVWFTALTEEGVPYYYHRHLKTIVLERPEDFDGDKVVVPRTIESQMLELLMEDPVLRADVEVRRVQLDMDKDKDNEWVECMDATSGERFYYSFQRVKVAFTRPQSKNIISAENSVAFQCVLRIQAAYRMRQAKMFVREKRQKTRKLPRFTSRNFF</sequence>
<proteinExistence type="predicted"/>
<organism evidence="2 3">
    <name type="scientific">Aphanomyces stellatus</name>
    <dbReference type="NCBI Taxonomy" id="120398"/>
    <lineage>
        <taxon>Eukaryota</taxon>
        <taxon>Sar</taxon>
        <taxon>Stramenopiles</taxon>
        <taxon>Oomycota</taxon>
        <taxon>Saprolegniomycetes</taxon>
        <taxon>Saprolegniales</taxon>
        <taxon>Verrucalvaceae</taxon>
        <taxon>Aphanomyces</taxon>
    </lineage>
</organism>
<dbReference type="EMBL" id="VJMH01007521">
    <property type="protein sequence ID" value="KAF0682529.1"/>
    <property type="molecule type" value="Genomic_DNA"/>
</dbReference>
<dbReference type="EMBL" id="CAADRA010007547">
    <property type="protein sequence ID" value="VFU01952.1"/>
    <property type="molecule type" value="Genomic_DNA"/>
</dbReference>
<keyword evidence="3" id="KW-1185">Reference proteome</keyword>
<reference evidence="1" key="2">
    <citation type="submission" date="2019-06" db="EMBL/GenBank/DDBJ databases">
        <title>Genomics analysis of Aphanomyces spp. identifies a new class of oomycete effector associated with host adaptation.</title>
        <authorList>
            <person name="Gaulin E."/>
        </authorList>
    </citation>
    <scope>NUCLEOTIDE SEQUENCE</scope>
    <source>
        <strain evidence="1">CBS 578.67</strain>
    </source>
</reference>
<evidence type="ECO:0000313" key="2">
    <source>
        <dbReference type="EMBL" id="VFU01952.1"/>
    </source>
</evidence>
<dbReference type="Gene3D" id="2.20.70.10">
    <property type="match status" value="1"/>
</dbReference>
<dbReference type="OrthoDB" id="63398at2759"/>
<protein>
    <submittedName>
        <fullName evidence="2">Aste57867_25327 protein</fullName>
    </submittedName>
</protein>